<protein>
    <submittedName>
        <fullName evidence="8">QacE family quaternary ammonium compound efflux SMR transporter</fullName>
    </submittedName>
</protein>
<dbReference type="AlphaFoldDB" id="A0A7X2IYJ6"/>
<accession>A0A7X2IYJ6</accession>
<evidence type="ECO:0000256" key="1">
    <source>
        <dbReference type="ARBA" id="ARBA00004651"/>
    </source>
</evidence>
<dbReference type="InterPro" id="IPR045324">
    <property type="entry name" value="Small_multidrug_res"/>
</dbReference>
<comment type="caution">
    <text evidence="8">The sequence shown here is derived from an EMBL/GenBank/DDBJ whole genome shotgun (WGS) entry which is preliminary data.</text>
</comment>
<keyword evidence="2" id="KW-1003">Cell membrane</keyword>
<sequence>MMVFIAAVFEVVWVSGLKYADNLFMWTMTIIGIVVSFALLIRSTKRLPVSTVYAVFTGLGAAGTVLVETILFGEPFQWIKLFLILTLITGVAGLKALSGTADAEGEH</sequence>
<name>A0A7X2IYJ6_9BACI</name>
<dbReference type="OrthoDB" id="2168659at2"/>
<keyword evidence="9" id="KW-1185">Reference proteome</keyword>
<evidence type="ECO:0000256" key="6">
    <source>
        <dbReference type="RuleBase" id="RU003942"/>
    </source>
</evidence>
<dbReference type="Pfam" id="PF00893">
    <property type="entry name" value="Multi_Drug_Res"/>
    <property type="match status" value="1"/>
</dbReference>
<dbReference type="GO" id="GO:0022857">
    <property type="term" value="F:transmembrane transporter activity"/>
    <property type="evidence" value="ECO:0007669"/>
    <property type="project" value="InterPro"/>
</dbReference>
<dbReference type="Gene3D" id="1.10.3730.20">
    <property type="match status" value="1"/>
</dbReference>
<comment type="subcellular location">
    <subcellularLocation>
        <location evidence="1 6">Cell membrane</location>
        <topology evidence="1 6">Multi-pass membrane protein</topology>
    </subcellularLocation>
</comment>
<feature type="transmembrane region" description="Helical" evidence="7">
    <location>
        <begin position="23"/>
        <end position="41"/>
    </location>
</feature>
<evidence type="ECO:0000313" key="9">
    <source>
        <dbReference type="Proteomes" id="UP000448867"/>
    </source>
</evidence>
<dbReference type="PANTHER" id="PTHR30561">
    <property type="entry name" value="SMR FAMILY PROTON-DEPENDENT DRUG EFFLUX TRANSPORTER SUGE"/>
    <property type="match status" value="1"/>
</dbReference>
<evidence type="ECO:0000256" key="2">
    <source>
        <dbReference type="ARBA" id="ARBA00022475"/>
    </source>
</evidence>
<evidence type="ECO:0000256" key="7">
    <source>
        <dbReference type="SAM" id="Phobius"/>
    </source>
</evidence>
<proteinExistence type="inferred from homology"/>
<dbReference type="InterPro" id="IPR000390">
    <property type="entry name" value="Small_drug/metabolite_transptr"/>
</dbReference>
<dbReference type="EMBL" id="WKKI01000010">
    <property type="protein sequence ID" value="MRX72041.1"/>
    <property type="molecule type" value="Genomic_DNA"/>
</dbReference>
<keyword evidence="4 7" id="KW-1133">Transmembrane helix</keyword>
<dbReference type="SUPFAM" id="SSF103481">
    <property type="entry name" value="Multidrug resistance efflux transporter EmrE"/>
    <property type="match status" value="1"/>
</dbReference>
<feature type="transmembrane region" description="Helical" evidence="7">
    <location>
        <begin position="78"/>
        <end position="97"/>
    </location>
</feature>
<dbReference type="PANTHER" id="PTHR30561:SF7">
    <property type="entry name" value="GUANIDINIUM EFFLUX SYSTEM SUBUNIT GDNC-RELATED"/>
    <property type="match status" value="1"/>
</dbReference>
<organism evidence="8 9">
    <name type="scientific">Metabacillus lacus</name>
    <dbReference type="NCBI Taxonomy" id="1983721"/>
    <lineage>
        <taxon>Bacteria</taxon>
        <taxon>Bacillati</taxon>
        <taxon>Bacillota</taxon>
        <taxon>Bacilli</taxon>
        <taxon>Bacillales</taxon>
        <taxon>Bacillaceae</taxon>
        <taxon>Metabacillus</taxon>
    </lineage>
</organism>
<dbReference type="Proteomes" id="UP000448867">
    <property type="component" value="Unassembled WGS sequence"/>
</dbReference>
<feature type="transmembrane region" description="Helical" evidence="7">
    <location>
        <begin position="53"/>
        <end position="72"/>
    </location>
</feature>
<evidence type="ECO:0000256" key="5">
    <source>
        <dbReference type="ARBA" id="ARBA00023136"/>
    </source>
</evidence>
<reference evidence="8 9" key="1">
    <citation type="submission" date="2019-11" db="EMBL/GenBank/DDBJ databases">
        <title>Bacillus lacus genome.</title>
        <authorList>
            <person name="Allen C.J."/>
            <person name="Newman J.D."/>
        </authorList>
    </citation>
    <scope>NUCLEOTIDE SEQUENCE [LARGE SCALE GENOMIC DNA]</scope>
    <source>
        <strain evidence="8 9">KCTC 33946</strain>
    </source>
</reference>
<keyword evidence="5 7" id="KW-0472">Membrane</keyword>
<gene>
    <name evidence="8" type="ORF">GJU40_07630</name>
</gene>
<evidence type="ECO:0000256" key="4">
    <source>
        <dbReference type="ARBA" id="ARBA00022989"/>
    </source>
</evidence>
<keyword evidence="3 6" id="KW-0812">Transmembrane</keyword>
<dbReference type="GO" id="GO:0005886">
    <property type="term" value="C:plasma membrane"/>
    <property type="evidence" value="ECO:0007669"/>
    <property type="project" value="UniProtKB-SubCell"/>
</dbReference>
<comment type="similarity">
    <text evidence="6">Belongs to the drug/metabolite transporter (DMT) superfamily. Small multidrug resistance (SMR) (TC 2.A.7.1) family.</text>
</comment>
<evidence type="ECO:0000256" key="3">
    <source>
        <dbReference type="ARBA" id="ARBA00022692"/>
    </source>
</evidence>
<dbReference type="InterPro" id="IPR037185">
    <property type="entry name" value="EmrE-like"/>
</dbReference>
<evidence type="ECO:0000313" key="8">
    <source>
        <dbReference type="EMBL" id="MRX72041.1"/>
    </source>
</evidence>